<accession>A0A9Q1EN93</accession>
<proteinExistence type="inferred from homology"/>
<keyword evidence="3" id="KW-0221">Differentiation</keyword>
<keyword evidence="7 12" id="KW-0371">Homeobox</keyword>
<evidence type="ECO:0000256" key="10">
    <source>
        <dbReference type="ARBA" id="ARBA00038165"/>
    </source>
</evidence>
<evidence type="ECO:0000256" key="11">
    <source>
        <dbReference type="ARBA" id="ARBA00053510"/>
    </source>
</evidence>
<keyword evidence="17" id="KW-1185">Reference proteome</keyword>
<organism evidence="16 17">
    <name type="scientific">Synaphobranchus kaupii</name>
    <name type="common">Kaup's arrowtooth eel</name>
    <dbReference type="NCBI Taxonomy" id="118154"/>
    <lineage>
        <taxon>Eukaryota</taxon>
        <taxon>Metazoa</taxon>
        <taxon>Chordata</taxon>
        <taxon>Craniata</taxon>
        <taxon>Vertebrata</taxon>
        <taxon>Euteleostomi</taxon>
        <taxon>Actinopterygii</taxon>
        <taxon>Neopterygii</taxon>
        <taxon>Teleostei</taxon>
        <taxon>Anguilliformes</taxon>
        <taxon>Synaphobranchidae</taxon>
        <taxon>Synaphobranchus</taxon>
    </lineage>
</organism>
<comment type="caution">
    <text evidence="16">The sequence shown here is derived from an EMBL/GenBank/DDBJ whole genome shotgun (WGS) entry which is preliminary data.</text>
</comment>
<evidence type="ECO:0000256" key="12">
    <source>
        <dbReference type="PROSITE-ProRule" id="PRU00108"/>
    </source>
</evidence>
<evidence type="ECO:0000313" key="17">
    <source>
        <dbReference type="Proteomes" id="UP001152622"/>
    </source>
</evidence>
<keyword evidence="8" id="KW-0804">Transcription</keyword>
<dbReference type="CDD" id="cd00086">
    <property type="entry name" value="homeodomain"/>
    <property type="match status" value="1"/>
</dbReference>
<dbReference type="GO" id="GO:0000977">
    <property type="term" value="F:RNA polymerase II transcription regulatory region sequence-specific DNA binding"/>
    <property type="evidence" value="ECO:0007669"/>
    <property type="project" value="TreeGrafter"/>
</dbReference>
<dbReference type="GO" id="GO:0045892">
    <property type="term" value="P:negative regulation of DNA-templated transcription"/>
    <property type="evidence" value="ECO:0007669"/>
    <property type="project" value="TreeGrafter"/>
</dbReference>
<dbReference type="FunFam" id="1.10.10.60:FF:000053">
    <property type="entry name" value="H6 family homeobox 2"/>
    <property type="match status" value="1"/>
</dbReference>
<dbReference type="PANTHER" id="PTHR46110">
    <property type="entry name" value="HOMEOBOX PROTEIN HMX"/>
    <property type="match status" value="1"/>
</dbReference>
<dbReference type="EMBL" id="JAINUF010000015">
    <property type="protein sequence ID" value="KAJ8341871.1"/>
    <property type="molecule type" value="Genomic_DNA"/>
</dbReference>
<evidence type="ECO:0000256" key="2">
    <source>
        <dbReference type="ARBA" id="ARBA00022473"/>
    </source>
</evidence>
<sequence length="294" mass="32680">MPYKAAETQDSTSSRVSSFFIENLLRPSMKDGENDTKGNTGGCRKATIIHSGVAVSYCNQVRCQVTHAGSNSQDCFGHLCHSEQYGGESPNKAFGKNGSPKQDCDSSDTDPCYNRDSPVISESVHGNDETDRKTEGSLADEKDIDKMHSFNEPPDQDPQTVRKKKTRTVFSRSQVFQLESTFDIKRYLSSSERAGLAASLHLTETQVKIWFQNRRNKWKRQLAADMEAANLSHSTRRIIRVPVIYHESSTPTTLGFSIPQVSPPLVGFSSTVNYPISPFPPSMSFIRSQMTGLV</sequence>
<dbReference type="GO" id="GO:0005634">
    <property type="term" value="C:nucleus"/>
    <property type="evidence" value="ECO:0007669"/>
    <property type="project" value="UniProtKB-SubCell"/>
</dbReference>
<feature type="domain" description="Homeobox" evidence="15">
    <location>
        <begin position="161"/>
        <end position="221"/>
    </location>
</feature>
<dbReference type="OrthoDB" id="6159439at2759"/>
<name>A0A9Q1EN93_SYNKA</name>
<evidence type="ECO:0000256" key="6">
    <source>
        <dbReference type="ARBA" id="ARBA00023125"/>
    </source>
</evidence>
<dbReference type="AlphaFoldDB" id="A0A9Q1EN93"/>
<dbReference type="InterPro" id="IPR017970">
    <property type="entry name" value="Homeobox_CS"/>
</dbReference>
<feature type="compositionally biased region" description="Basic and acidic residues" evidence="14">
    <location>
        <begin position="125"/>
        <end position="149"/>
    </location>
</feature>
<comment type="function">
    <text evidence="11">Transcription factor involved in specification of neuronal cell types and which is required for inner ear and hypothalamus development. Binds to the 5'-CAAGTG-3' core sequence.</text>
</comment>
<keyword evidence="9 12" id="KW-0539">Nucleus</keyword>
<evidence type="ECO:0000259" key="15">
    <source>
        <dbReference type="PROSITE" id="PS50071"/>
    </source>
</evidence>
<dbReference type="InterPro" id="IPR001356">
    <property type="entry name" value="HD"/>
</dbReference>
<comment type="subcellular location">
    <subcellularLocation>
        <location evidence="1 12 13">Nucleus</location>
    </subcellularLocation>
</comment>
<feature type="DNA-binding region" description="Homeobox" evidence="12">
    <location>
        <begin position="163"/>
        <end position="222"/>
    </location>
</feature>
<dbReference type="InterPro" id="IPR020479">
    <property type="entry name" value="HD_metazoa"/>
</dbReference>
<evidence type="ECO:0000256" key="5">
    <source>
        <dbReference type="ARBA" id="ARBA00023015"/>
    </source>
</evidence>
<dbReference type="SMART" id="SM00389">
    <property type="entry name" value="HOX"/>
    <property type="match status" value="1"/>
</dbReference>
<gene>
    <name evidence="16" type="ORF">SKAU_G00341620</name>
</gene>
<dbReference type="InterPro" id="IPR051300">
    <property type="entry name" value="HMX_Homeobox_TF"/>
</dbReference>
<evidence type="ECO:0000256" key="7">
    <source>
        <dbReference type="ARBA" id="ARBA00023155"/>
    </source>
</evidence>
<evidence type="ECO:0000313" key="16">
    <source>
        <dbReference type="EMBL" id="KAJ8341871.1"/>
    </source>
</evidence>
<dbReference type="InterPro" id="IPR009057">
    <property type="entry name" value="Homeodomain-like_sf"/>
</dbReference>
<dbReference type="GO" id="GO:0007399">
    <property type="term" value="P:nervous system development"/>
    <property type="evidence" value="ECO:0007669"/>
    <property type="project" value="UniProtKB-KW"/>
</dbReference>
<dbReference type="Proteomes" id="UP001152622">
    <property type="component" value="Chromosome 15"/>
</dbReference>
<dbReference type="Gene3D" id="1.10.10.60">
    <property type="entry name" value="Homeodomain-like"/>
    <property type="match status" value="1"/>
</dbReference>
<comment type="similarity">
    <text evidence="10">Belongs to the HMX homeobox family.</text>
</comment>
<feature type="region of interest" description="Disordered" evidence="14">
    <location>
        <begin position="89"/>
        <end position="166"/>
    </location>
</feature>
<protein>
    <recommendedName>
        <fullName evidence="15">Homeobox domain-containing protein</fullName>
    </recommendedName>
</protein>
<dbReference type="GO" id="GO:0030154">
    <property type="term" value="P:cell differentiation"/>
    <property type="evidence" value="ECO:0007669"/>
    <property type="project" value="UniProtKB-KW"/>
</dbReference>
<keyword evidence="2" id="KW-0217">Developmental protein</keyword>
<dbReference type="GO" id="GO:0000981">
    <property type="term" value="F:DNA-binding transcription factor activity, RNA polymerase II-specific"/>
    <property type="evidence" value="ECO:0007669"/>
    <property type="project" value="InterPro"/>
</dbReference>
<evidence type="ECO:0000256" key="1">
    <source>
        <dbReference type="ARBA" id="ARBA00004123"/>
    </source>
</evidence>
<dbReference type="PROSITE" id="PS50071">
    <property type="entry name" value="HOMEOBOX_2"/>
    <property type="match status" value="1"/>
</dbReference>
<evidence type="ECO:0000256" key="9">
    <source>
        <dbReference type="ARBA" id="ARBA00023242"/>
    </source>
</evidence>
<dbReference type="Pfam" id="PF00046">
    <property type="entry name" value="Homeodomain"/>
    <property type="match status" value="1"/>
</dbReference>
<keyword evidence="6 12" id="KW-0238">DNA-binding</keyword>
<reference evidence="16" key="1">
    <citation type="journal article" date="2023" name="Science">
        <title>Genome structures resolve the early diversification of teleost fishes.</title>
        <authorList>
            <person name="Parey E."/>
            <person name="Louis A."/>
            <person name="Montfort J."/>
            <person name="Bouchez O."/>
            <person name="Roques C."/>
            <person name="Iampietro C."/>
            <person name="Lluch J."/>
            <person name="Castinel A."/>
            <person name="Donnadieu C."/>
            <person name="Desvignes T."/>
            <person name="Floi Bucao C."/>
            <person name="Jouanno E."/>
            <person name="Wen M."/>
            <person name="Mejri S."/>
            <person name="Dirks R."/>
            <person name="Jansen H."/>
            <person name="Henkel C."/>
            <person name="Chen W.J."/>
            <person name="Zahm M."/>
            <person name="Cabau C."/>
            <person name="Klopp C."/>
            <person name="Thompson A.W."/>
            <person name="Robinson-Rechavi M."/>
            <person name="Braasch I."/>
            <person name="Lecointre G."/>
            <person name="Bobe J."/>
            <person name="Postlethwait J.H."/>
            <person name="Berthelot C."/>
            <person name="Roest Crollius H."/>
            <person name="Guiguen Y."/>
        </authorList>
    </citation>
    <scope>NUCLEOTIDE SEQUENCE</scope>
    <source>
        <strain evidence="16">WJC10195</strain>
    </source>
</reference>
<dbReference type="SUPFAM" id="SSF46689">
    <property type="entry name" value="Homeodomain-like"/>
    <property type="match status" value="1"/>
</dbReference>
<evidence type="ECO:0000256" key="8">
    <source>
        <dbReference type="ARBA" id="ARBA00023163"/>
    </source>
</evidence>
<dbReference type="PROSITE" id="PS00027">
    <property type="entry name" value="HOMEOBOX_1"/>
    <property type="match status" value="1"/>
</dbReference>
<evidence type="ECO:0000256" key="13">
    <source>
        <dbReference type="RuleBase" id="RU000682"/>
    </source>
</evidence>
<evidence type="ECO:0000256" key="14">
    <source>
        <dbReference type="SAM" id="MobiDB-lite"/>
    </source>
</evidence>
<keyword evidence="4" id="KW-0524">Neurogenesis</keyword>
<keyword evidence="5" id="KW-0805">Transcription regulation</keyword>
<evidence type="ECO:0000256" key="3">
    <source>
        <dbReference type="ARBA" id="ARBA00022782"/>
    </source>
</evidence>
<evidence type="ECO:0000256" key="4">
    <source>
        <dbReference type="ARBA" id="ARBA00022902"/>
    </source>
</evidence>
<dbReference type="PRINTS" id="PR00024">
    <property type="entry name" value="HOMEOBOX"/>
</dbReference>
<dbReference type="PANTHER" id="PTHR46110:SF1">
    <property type="entry name" value="HOMEOBOX PROTEIN HMX1"/>
    <property type="match status" value="1"/>
</dbReference>